<evidence type="ECO:0000313" key="1">
    <source>
        <dbReference type="EMBL" id="QLI82556.1"/>
    </source>
</evidence>
<organism evidence="1 2">
    <name type="scientific">Chitinibacter fontanus</name>
    <dbReference type="NCBI Taxonomy" id="1737446"/>
    <lineage>
        <taxon>Bacteria</taxon>
        <taxon>Pseudomonadati</taxon>
        <taxon>Pseudomonadota</taxon>
        <taxon>Betaproteobacteria</taxon>
        <taxon>Neisseriales</taxon>
        <taxon>Chitinibacteraceae</taxon>
        <taxon>Chitinibacter</taxon>
    </lineage>
</organism>
<keyword evidence="1" id="KW-0808">Transferase</keyword>
<protein>
    <submittedName>
        <fullName evidence="1">UDP-N-acetylglucosamine--LPS N-acetylglucosamine transferase</fullName>
    </submittedName>
</protein>
<evidence type="ECO:0000313" key="2">
    <source>
        <dbReference type="Proteomes" id="UP000510822"/>
    </source>
</evidence>
<dbReference type="GO" id="GO:0006488">
    <property type="term" value="P:dolichol-linked oligosaccharide biosynthetic process"/>
    <property type="evidence" value="ECO:0007669"/>
    <property type="project" value="InterPro"/>
</dbReference>
<dbReference type="KEGG" id="cfon:HZU75_14035"/>
<dbReference type="EMBL" id="CP058952">
    <property type="protein sequence ID" value="QLI82556.1"/>
    <property type="molecule type" value="Genomic_DNA"/>
</dbReference>
<dbReference type="Gene3D" id="3.40.50.2000">
    <property type="entry name" value="Glycogen Phosphorylase B"/>
    <property type="match status" value="1"/>
</dbReference>
<accession>A0A7D5VB77</accession>
<dbReference type="RefSeq" id="WP_180306634.1">
    <property type="nucleotide sequence ID" value="NZ_CP058952.1"/>
</dbReference>
<gene>
    <name evidence="1" type="ORF">HZU75_14035</name>
</gene>
<dbReference type="GO" id="GO:0016740">
    <property type="term" value="F:transferase activity"/>
    <property type="evidence" value="ECO:0007669"/>
    <property type="project" value="UniProtKB-KW"/>
</dbReference>
<proteinExistence type="predicted"/>
<dbReference type="Proteomes" id="UP000510822">
    <property type="component" value="Chromosome"/>
</dbReference>
<reference evidence="1 2" key="1">
    <citation type="journal article" date="2016" name="Int. J. Syst. Evol. Microbiol.">
        <title>Chitinibacter fontanus sp. nov., isolated from a spring.</title>
        <authorList>
            <person name="Sheu S.Y."/>
            <person name="Li Y.S."/>
            <person name="Young C.C."/>
            <person name="Chen W.M."/>
        </authorList>
    </citation>
    <scope>NUCLEOTIDE SEQUENCE [LARGE SCALE GENOMIC DNA]</scope>
    <source>
        <strain evidence="1 2">STM-7</strain>
    </source>
</reference>
<name>A0A7D5VB77_9NEIS</name>
<dbReference type="AlphaFoldDB" id="A0A7D5VB77"/>
<sequence>MSKKKRVLAVASGGGHWVQLLRLRPAFEGCLVEFMSTNAGYAKEVDAPLHVVTDANMWNKFKLLRMFLDVLWVMIKVRPDVVVTTGAAPGFAAILFGRILGAKTVWIDSIANSETLSSSGQQAGRFAHAWLTQWEHLAKPEGPHYWGAYYDFRYSRHAIGI</sequence>
<keyword evidence="2" id="KW-1185">Reference proteome</keyword>
<dbReference type="SUPFAM" id="SSF53756">
    <property type="entry name" value="UDP-Glycosyltransferase/glycogen phosphorylase"/>
    <property type="match status" value="1"/>
</dbReference>